<feature type="coiled-coil region" evidence="4">
    <location>
        <begin position="776"/>
        <end position="870"/>
    </location>
</feature>
<dbReference type="Proteomes" id="UP000287296">
    <property type="component" value="Unassembled WGS sequence"/>
</dbReference>
<feature type="coiled-coil region" evidence="4">
    <location>
        <begin position="601"/>
        <end position="659"/>
    </location>
</feature>
<evidence type="ECO:0000256" key="4">
    <source>
        <dbReference type="SAM" id="Coils"/>
    </source>
</evidence>
<comment type="similarity">
    <text evidence="1">Belongs to the SMC family. SbcC subfamily.</text>
</comment>
<protein>
    <recommendedName>
        <fullName evidence="3">Nuclease SbcCD subunit C</fullName>
    </recommendedName>
</protein>
<accession>A0A429X390</accession>
<dbReference type="InterPro" id="IPR027417">
    <property type="entry name" value="P-loop_NTPase"/>
</dbReference>
<sequence>MRPLKLEMQAFGPYAGIEIIDFTQLESRTMFVISGKTGAGKTSIFDGISFAIYGKASGEDRNGADLRSHFAKDDLLTEVSLTFQLRDKIYYICRSPQQERKKARGDGYTTVNAKAELYLVDESGAKKLLAANVRDTEEKIKEIIQLDANQFRQILMIPQGDFRKLLTSDSKEKEVILQRLFHTEQYKKIEVMLKDKAGLLKNEVEGGINQRSQKLRDIFTNGNDEIESALAEPVPSDTIILPLLQKITGEMSQRLAELEKEIEIRQKQRDEAKRKVDEAENILNEMNNRSALEKQKALLDEKKSSIDEKRKAVDLARRAGNLAHQENICQRLKKEIDDKASRKRKVEEDLAFTKKEKITADENLKREEDRRGKREELHAEMSRLESLREDVLSFSSRKADIQRLELEAKDYRKKLNEQKEKATEWRELVEKQQDELNKLRQLQDKNITLKEEKLRIEQAIDHLHQLAVSIEKEKTANKLSVQREKELQLANAKTKDALETLKHIEEKWLSGHAAILAGKLENGCPCPVCGSAEHPSPAHASGDYVSEEDFESAKKDARIIEEQLAEIRQEWMKAKADVELCEKTVFEKLDATKALLMDVNLEDATLHLQKLQKKQQELSIELKSNEMKTSKIPEKDTKITQLSQGLKDLSAKMDETSEKERETVHQYVEIKAALQSLALNLPEGIETKEQYESRLSVLQKEIKQLDDIYKQAQDVCSKLNEQLAAQKMALQNMEEEIEELNNSLNTEREKFLHQLHQEGFTTYGEYAESKKDSAWIQTTEEEIKAYGEEYRSVTDRLKDYEERLKGIERPDLEKLNEEFGEQEKMLLSMSAQFSNLKMNINKNEDIQLDVQQLNLQIKELEKQYELIGHLSDITRGQNTYKLTFERFVLASFLDDILAAANGRLLKMTSGRYQLLRKKERSKGNVQSGLELLVFDQYTGQERHVKTLSGGESFKAALSLALGLSDVVQEHAGGVSLETMFIDEGFGTLDSESLDQAIEALMEIQSSGRLVGIISHVPELKERIDARLEVFAGQSGSSTEFVFLS</sequence>
<dbReference type="GO" id="GO:0016887">
    <property type="term" value="F:ATP hydrolysis activity"/>
    <property type="evidence" value="ECO:0007669"/>
    <property type="project" value="InterPro"/>
</dbReference>
<evidence type="ECO:0000256" key="3">
    <source>
        <dbReference type="ARBA" id="ARBA00013368"/>
    </source>
</evidence>
<dbReference type="EMBL" id="QYTW02000028">
    <property type="protein sequence ID" value="RST57826.1"/>
    <property type="molecule type" value="Genomic_DNA"/>
</dbReference>
<dbReference type="SUPFAM" id="SSF52540">
    <property type="entry name" value="P-loop containing nucleoside triphosphate hydrolases"/>
    <property type="match status" value="1"/>
</dbReference>
<organism evidence="6 7">
    <name type="scientific">Siminovitchia terrae</name>
    <name type="common">Bacillus terrae</name>
    <dbReference type="NCBI Taxonomy" id="1914933"/>
    <lineage>
        <taxon>Bacteria</taxon>
        <taxon>Bacillati</taxon>
        <taxon>Bacillota</taxon>
        <taxon>Bacilli</taxon>
        <taxon>Bacillales</taxon>
        <taxon>Bacillaceae</taxon>
        <taxon>Siminovitchia</taxon>
    </lineage>
</organism>
<evidence type="ECO:0000313" key="6">
    <source>
        <dbReference type="EMBL" id="RST57826.1"/>
    </source>
</evidence>
<feature type="coiled-coil region" evidence="4">
    <location>
        <begin position="248"/>
        <end position="370"/>
    </location>
</feature>
<feature type="domain" description="Rad50/SbcC-type AAA" evidence="5">
    <location>
        <begin position="5"/>
        <end position="302"/>
    </location>
</feature>
<dbReference type="GO" id="GO:0006302">
    <property type="term" value="P:double-strand break repair"/>
    <property type="evidence" value="ECO:0007669"/>
    <property type="project" value="InterPro"/>
</dbReference>
<reference evidence="6 7" key="1">
    <citation type="submission" date="2018-12" db="EMBL/GenBank/DDBJ databases">
        <authorList>
            <person name="Sun L."/>
            <person name="Chen Z."/>
        </authorList>
    </citation>
    <scope>NUCLEOTIDE SEQUENCE [LARGE SCALE GENOMIC DNA]</scope>
    <source>
        <strain evidence="6 7">LMG 29736</strain>
    </source>
</reference>
<evidence type="ECO:0000256" key="2">
    <source>
        <dbReference type="ARBA" id="ARBA00011322"/>
    </source>
</evidence>
<evidence type="ECO:0000313" key="7">
    <source>
        <dbReference type="Proteomes" id="UP000287296"/>
    </source>
</evidence>
<dbReference type="Pfam" id="PF13476">
    <property type="entry name" value="AAA_23"/>
    <property type="match status" value="1"/>
</dbReference>
<gene>
    <name evidence="6" type="ORF">D5F11_020940</name>
</gene>
<evidence type="ECO:0000256" key="1">
    <source>
        <dbReference type="ARBA" id="ARBA00006930"/>
    </source>
</evidence>
<comment type="caution">
    <text evidence="6">The sequence shown here is derived from an EMBL/GenBank/DDBJ whole genome shotgun (WGS) entry which is preliminary data.</text>
</comment>
<feature type="coiled-coil region" evidence="4">
    <location>
        <begin position="401"/>
        <end position="459"/>
    </location>
</feature>
<name>A0A429X390_SIMTE</name>
<evidence type="ECO:0000259" key="5">
    <source>
        <dbReference type="Pfam" id="PF13476"/>
    </source>
</evidence>
<dbReference type="PANTHER" id="PTHR32114:SF2">
    <property type="entry name" value="ABC TRANSPORTER ABCH.3"/>
    <property type="match status" value="1"/>
</dbReference>
<dbReference type="Pfam" id="PF13558">
    <property type="entry name" value="SbcC_Walker_B"/>
    <property type="match status" value="1"/>
</dbReference>
<keyword evidence="4" id="KW-0175">Coiled coil</keyword>
<dbReference type="PANTHER" id="PTHR32114">
    <property type="entry name" value="ABC TRANSPORTER ABCH.3"/>
    <property type="match status" value="1"/>
</dbReference>
<dbReference type="OrthoDB" id="9795626at2"/>
<dbReference type="AlphaFoldDB" id="A0A429X390"/>
<proteinExistence type="inferred from homology"/>
<dbReference type="InterPro" id="IPR038729">
    <property type="entry name" value="Rad50/SbcC_AAA"/>
</dbReference>
<dbReference type="RefSeq" id="WP_120118741.1">
    <property type="nucleotide sequence ID" value="NZ_QYTW02000028.1"/>
</dbReference>
<feature type="coiled-coil region" evidence="4">
    <location>
        <begin position="688"/>
        <end position="750"/>
    </location>
</feature>
<dbReference type="Gene3D" id="3.40.50.300">
    <property type="entry name" value="P-loop containing nucleotide triphosphate hydrolases"/>
    <property type="match status" value="2"/>
</dbReference>
<comment type="subunit">
    <text evidence="2">Heterodimer of SbcC and SbcD.</text>
</comment>